<dbReference type="GeneID" id="63759251"/>
<organism evidence="2 3">
    <name type="scientific">Aspergillus sydowii CBS 593.65</name>
    <dbReference type="NCBI Taxonomy" id="1036612"/>
    <lineage>
        <taxon>Eukaryota</taxon>
        <taxon>Fungi</taxon>
        <taxon>Dikarya</taxon>
        <taxon>Ascomycota</taxon>
        <taxon>Pezizomycotina</taxon>
        <taxon>Eurotiomycetes</taxon>
        <taxon>Eurotiomycetidae</taxon>
        <taxon>Eurotiales</taxon>
        <taxon>Aspergillaceae</taxon>
        <taxon>Aspergillus</taxon>
        <taxon>Aspergillus subgen. Nidulantes</taxon>
    </lineage>
</organism>
<dbReference type="VEuPathDB" id="FungiDB:ASPSYDRAFT_163550"/>
<name>A0A1L9T0L4_9EURO</name>
<protein>
    <submittedName>
        <fullName evidence="2">Uncharacterized protein</fullName>
    </submittedName>
</protein>
<dbReference type="Proteomes" id="UP000184356">
    <property type="component" value="Unassembled WGS sequence"/>
</dbReference>
<evidence type="ECO:0000313" key="2">
    <source>
        <dbReference type="EMBL" id="OJJ52833.1"/>
    </source>
</evidence>
<dbReference type="EMBL" id="KV878599">
    <property type="protein sequence ID" value="OJJ52833.1"/>
    <property type="molecule type" value="Genomic_DNA"/>
</dbReference>
<evidence type="ECO:0000313" key="3">
    <source>
        <dbReference type="Proteomes" id="UP000184356"/>
    </source>
</evidence>
<proteinExistence type="predicted"/>
<gene>
    <name evidence="2" type="ORF">ASPSYDRAFT_163550</name>
</gene>
<keyword evidence="3" id="KW-1185">Reference proteome</keyword>
<dbReference type="OrthoDB" id="5207033at2759"/>
<feature type="region of interest" description="Disordered" evidence="1">
    <location>
        <begin position="1"/>
        <end position="21"/>
    </location>
</feature>
<accession>A0A1L9T0L4</accession>
<sequence length="396" mass="44515">MSNDDTQSASPPVSNECPDSNGQAQFALPRGWMWEFGYSRCFQYHGPIQFAVIECWSYQNGTRSASPPTVVHRYDEYRQDQIFGRLQEPIPLRDGNKPLLGFQMVAVSLNTRHLPSLGDPALEALNEVLGLPHSHHHYSSWAFGAVGMFQLPDDSWLFARPRTGARASTTTMLRYNPHTNITRGIFYTNATFSDFKGIMSEFELCPHPLILPLLALEFNLHAKVDSLGKNEVTLEEVEKSTGHGVEGDRTLEEGSEDYRVLVKNLSKARSGIHTAIEDLQSVQWCVEFILKKIQFLDDRLPSDTRAKLGNSSTRLQERAEFILSATQHAMLSSNKERFEAQHATLFNLITQHDSLSSMNIAQDSREIANASRRDSSTMKAMTVLATFFLPGTFISV</sequence>
<dbReference type="STRING" id="1036612.A0A1L9T0L4"/>
<dbReference type="RefSeq" id="XP_040696639.1">
    <property type="nucleotide sequence ID" value="XM_040843178.1"/>
</dbReference>
<evidence type="ECO:0000256" key="1">
    <source>
        <dbReference type="SAM" id="MobiDB-lite"/>
    </source>
</evidence>
<reference evidence="3" key="1">
    <citation type="journal article" date="2017" name="Genome Biol.">
        <title>Comparative genomics reveals high biological diversity and specific adaptations in the industrially and medically important fungal genus Aspergillus.</title>
        <authorList>
            <person name="de Vries R.P."/>
            <person name="Riley R."/>
            <person name="Wiebenga A."/>
            <person name="Aguilar-Osorio G."/>
            <person name="Amillis S."/>
            <person name="Uchima C.A."/>
            <person name="Anderluh G."/>
            <person name="Asadollahi M."/>
            <person name="Askin M."/>
            <person name="Barry K."/>
            <person name="Battaglia E."/>
            <person name="Bayram O."/>
            <person name="Benocci T."/>
            <person name="Braus-Stromeyer S.A."/>
            <person name="Caldana C."/>
            <person name="Canovas D."/>
            <person name="Cerqueira G.C."/>
            <person name="Chen F."/>
            <person name="Chen W."/>
            <person name="Choi C."/>
            <person name="Clum A."/>
            <person name="Dos Santos R.A."/>
            <person name="Damasio A.R."/>
            <person name="Diallinas G."/>
            <person name="Emri T."/>
            <person name="Fekete E."/>
            <person name="Flipphi M."/>
            <person name="Freyberg S."/>
            <person name="Gallo A."/>
            <person name="Gournas C."/>
            <person name="Habgood R."/>
            <person name="Hainaut M."/>
            <person name="Harispe M.L."/>
            <person name="Henrissat B."/>
            <person name="Hilden K.S."/>
            <person name="Hope R."/>
            <person name="Hossain A."/>
            <person name="Karabika E."/>
            <person name="Karaffa L."/>
            <person name="Karanyi Z."/>
            <person name="Krasevec N."/>
            <person name="Kuo A."/>
            <person name="Kusch H."/>
            <person name="LaButti K."/>
            <person name="Lagendijk E.L."/>
            <person name="Lapidus A."/>
            <person name="Levasseur A."/>
            <person name="Lindquist E."/>
            <person name="Lipzen A."/>
            <person name="Logrieco A.F."/>
            <person name="MacCabe A."/>
            <person name="Maekelae M.R."/>
            <person name="Malavazi I."/>
            <person name="Melin P."/>
            <person name="Meyer V."/>
            <person name="Mielnichuk N."/>
            <person name="Miskei M."/>
            <person name="Molnar A.P."/>
            <person name="Mule G."/>
            <person name="Ngan C.Y."/>
            <person name="Orejas M."/>
            <person name="Orosz E."/>
            <person name="Ouedraogo J.P."/>
            <person name="Overkamp K.M."/>
            <person name="Park H.-S."/>
            <person name="Perrone G."/>
            <person name="Piumi F."/>
            <person name="Punt P.J."/>
            <person name="Ram A.F."/>
            <person name="Ramon A."/>
            <person name="Rauscher S."/>
            <person name="Record E."/>
            <person name="Riano-Pachon D.M."/>
            <person name="Robert V."/>
            <person name="Roehrig J."/>
            <person name="Ruller R."/>
            <person name="Salamov A."/>
            <person name="Salih N.S."/>
            <person name="Samson R.A."/>
            <person name="Sandor E."/>
            <person name="Sanguinetti M."/>
            <person name="Schuetze T."/>
            <person name="Sepcic K."/>
            <person name="Shelest E."/>
            <person name="Sherlock G."/>
            <person name="Sophianopoulou V."/>
            <person name="Squina F.M."/>
            <person name="Sun H."/>
            <person name="Susca A."/>
            <person name="Todd R.B."/>
            <person name="Tsang A."/>
            <person name="Unkles S.E."/>
            <person name="van de Wiele N."/>
            <person name="van Rossen-Uffink D."/>
            <person name="Oliveira J.V."/>
            <person name="Vesth T.C."/>
            <person name="Visser J."/>
            <person name="Yu J.-H."/>
            <person name="Zhou M."/>
            <person name="Andersen M.R."/>
            <person name="Archer D.B."/>
            <person name="Baker S.E."/>
            <person name="Benoit I."/>
            <person name="Brakhage A.A."/>
            <person name="Braus G.H."/>
            <person name="Fischer R."/>
            <person name="Frisvad J.C."/>
            <person name="Goldman G.H."/>
            <person name="Houbraken J."/>
            <person name="Oakley B."/>
            <person name="Pocsi I."/>
            <person name="Scazzocchio C."/>
            <person name="Seiboth B."/>
            <person name="vanKuyk P.A."/>
            <person name="Wortman J."/>
            <person name="Dyer P.S."/>
            <person name="Grigoriev I.V."/>
        </authorList>
    </citation>
    <scope>NUCLEOTIDE SEQUENCE [LARGE SCALE GENOMIC DNA]</scope>
    <source>
        <strain evidence="3">CBS 593.65</strain>
    </source>
</reference>
<dbReference type="AlphaFoldDB" id="A0A1L9T0L4"/>